<reference evidence="2 3" key="1">
    <citation type="journal article" date="2024" name="Commun. Biol.">
        <title>Comparative genomic analysis of thermophilic fungi reveals convergent evolutionary adaptations and gene losses.</title>
        <authorList>
            <person name="Steindorff A.S."/>
            <person name="Aguilar-Pontes M.V."/>
            <person name="Robinson A.J."/>
            <person name="Andreopoulos B."/>
            <person name="LaButti K."/>
            <person name="Kuo A."/>
            <person name="Mondo S."/>
            <person name="Riley R."/>
            <person name="Otillar R."/>
            <person name="Haridas S."/>
            <person name="Lipzen A."/>
            <person name="Grimwood J."/>
            <person name="Schmutz J."/>
            <person name="Clum A."/>
            <person name="Reid I.D."/>
            <person name="Moisan M.C."/>
            <person name="Butler G."/>
            <person name="Nguyen T.T.M."/>
            <person name="Dewar K."/>
            <person name="Conant G."/>
            <person name="Drula E."/>
            <person name="Henrissat B."/>
            <person name="Hansel C."/>
            <person name="Singer S."/>
            <person name="Hutchinson M.I."/>
            <person name="de Vries R.P."/>
            <person name="Natvig D.O."/>
            <person name="Powell A.J."/>
            <person name="Tsang A."/>
            <person name="Grigoriev I.V."/>
        </authorList>
    </citation>
    <scope>NUCLEOTIDE SEQUENCE [LARGE SCALE GENOMIC DNA]</scope>
    <source>
        <strain evidence="2 3">ATCC 24622</strain>
    </source>
</reference>
<feature type="compositionally biased region" description="Low complexity" evidence="1">
    <location>
        <begin position="243"/>
        <end position="272"/>
    </location>
</feature>
<keyword evidence="3" id="KW-1185">Reference proteome</keyword>
<gene>
    <name evidence="2" type="ORF">VTK73DRAFT_5487</name>
</gene>
<feature type="compositionally biased region" description="Low complexity" evidence="1">
    <location>
        <begin position="193"/>
        <end position="204"/>
    </location>
</feature>
<sequence length="279" mass="29721">MYSLLADAVARPKAERVERVLAVGRKLAALVLQPALGDELVGTHKVLRIAVRGPLPDAQEGLGGVSRRDAEQRENRGGKKETQMRGADRGPLGETHPLGHVAPADHGAALLGPPRKRRRHGRVHAHGLVEHGQHVGQALARHEGDLVLAAERRADLVAQPRQHPRVGGQVEGDRREYRGGGLGAGDDKGLGGAADLLEGDSLGGVSRRKAADSRGEKKKKEKETEKKRIVHPSRRAARRSWTPRSRASACPAPAAAAPWPWPAARARPACAAGPWGSTS</sequence>
<feature type="region of interest" description="Disordered" evidence="1">
    <location>
        <begin position="57"/>
        <end position="102"/>
    </location>
</feature>
<evidence type="ECO:0000313" key="3">
    <source>
        <dbReference type="Proteomes" id="UP001586593"/>
    </source>
</evidence>
<proteinExistence type="predicted"/>
<evidence type="ECO:0000256" key="1">
    <source>
        <dbReference type="SAM" id="MobiDB-lite"/>
    </source>
</evidence>
<accession>A0ABR3V214</accession>
<feature type="region of interest" description="Disordered" evidence="1">
    <location>
        <begin position="161"/>
        <end position="279"/>
    </location>
</feature>
<feature type="compositionally biased region" description="Basic residues" evidence="1">
    <location>
        <begin position="228"/>
        <end position="238"/>
    </location>
</feature>
<protein>
    <submittedName>
        <fullName evidence="2">Uncharacterized protein</fullName>
    </submittedName>
</protein>
<organism evidence="2 3">
    <name type="scientific">Phialemonium thermophilum</name>
    <dbReference type="NCBI Taxonomy" id="223376"/>
    <lineage>
        <taxon>Eukaryota</taxon>
        <taxon>Fungi</taxon>
        <taxon>Dikarya</taxon>
        <taxon>Ascomycota</taxon>
        <taxon>Pezizomycotina</taxon>
        <taxon>Sordariomycetes</taxon>
        <taxon>Sordariomycetidae</taxon>
        <taxon>Cephalothecales</taxon>
        <taxon>Cephalothecaceae</taxon>
        <taxon>Phialemonium</taxon>
    </lineage>
</organism>
<comment type="caution">
    <text evidence="2">The sequence shown here is derived from an EMBL/GenBank/DDBJ whole genome shotgun (WGS) entry which is preliminary data.</text>
</comment>
<feature type="compositionally biased region" description="Basic and acidic residues" evidence="1">
    <location>
        <begin position="66"/>
        <end position="88"/>
    </location>
</feature>
<name>A0ABR3V214_9PEZI</name>
<dbReference type="EMBL" id="JAZHXJ010003054">
    <property type="protein sequence ID" value="KAL1835637.1"/>
    <property type="molecule type" value="Genomic_DNA"/>
</dbReference>
<evidence type="ECO:0000313" key="2">
    <source>
        <dbReference type="EMBL" id="KAL1835637.1"/>
    </source>
</evidence>
<dbReference type="Proteomes" id="UP001586593">
    <property type="component" value="Unassembled WGS sequence"/>
</dbReference>